<comment type="caution">
    <text evidence="1">The sequence shown here is derived from an EMBL/GenBank/DDBJ whole genome shotgun (WGS) entry which is preliminary data.</text>
</comment>
<reference evidence="1 2" key="1">
    <citation type="submission" date="2020-10" db="EMBL/GenBank/DDBJ databases">
        <title>Connecting structure to function with the recovery of over 1000 high-quality activated sludge metagenome-assembled genomes encoding full-length rRNA genes using long-read sequencing.</title>
        <authorList>
            <person name="Singleton C.M."/>
            <person name="Petriglieri F."/>
            <person name="Kristensen J.M."/>
            <person name="Kirkegaard R.H."/>
            <person name="Michaelsen T.Y."/>
            <person name="Andersen M.H."/>
            <person name="Karst S.M."/>
            <person name="Dueholm M.S."/>
            <person name="Nielsen P.H."/>
            <person name="Albertsen M."/>
        </authorList>
    </citation>
    <scope>NUCLEOTIDE SEQUENCE [LARGE SCALE GENOMIC DNA]</scope>
    <source>
        <strain evidence="1">EsbW_18-Q3-R4-48_BATAC.285</strain>
    </source>
</reference>
<name>A0A935UFM2_9PROT</name>
<dbReference type="Proteomes" id="UP000697998">
    <property type="component" value="Unassembled WGS sequence"/>
</dbReference>
<dbReference type="EMBL" id="JADJMH010000001">
    <property type="protein sequence ID" value="MBK7673794.1"/>
    <property type="molecule type" value="Genomic_DNA"/>
</dbReference>
<sequence>MNESLRCLALPLVIGFLPQLLGRGGISKKAPGLPKTAVALSPPAIRQAASELQVAGVAAYETG</sequence>
<evidence type="ECO:0000313" key="2">
    <source>
        <dbReference type="Proteomes" id="UP000697998"/>
    </source>
</evidence>
<proteinExistence type="predicted"/>
<protein>
    <submittedName>
        <fullName evidence="1">Uncharacterized protein</fullName>
    </submittedName>
</protein>
<dbReference type="AlphaFoldDB" id="A0A935UFM2"/>
<gene>
    <name evidence="1" type="ORF">IPJ27_02955</name>
</gene>
<organism evidence="1 2">
    <name type="scientific">Candidatus Accumulibacter proximus</name>
    <dbReference type="NCBI Taxonomy" id="2954385"/>
    <lineage>
        <taxon>Bacteria</taxon>
        <taxon>Pseudomonadati</taxon>
        <taxon>Pseudomonadota</taxon>
        <taxon>Betaproteobacteria</taxon>
        <taxon>Candidatus Accumulibacter</taxon>
    </lineage>
</organism>
<accession>A0A935UFM2</accession>
<evidence type="ECO:0000313" key="1">
    <source>
        <dbReference type="EMBL" id="MBK7673794.1"/>
    </source>
</evidence>